<reference evidence="2 3" key="1">
    <citation type="journal article" date="2016" name="Mol. Biol. Evol.">
        <title>Comparative Genomics of Early-Diverging Mushroom-Forming Fungi Provides Insights into the Origins of Lignocellulose Decay Capabilities.</title>
        <authorList>
            <person name="Nagy L.G."/>
            <person name="Riley R."/>
            <person name="Tritt A."/>
            <person name="Adam C."/>
            <person name="Daum C."/>
            <person name="Floudas D."/>
            <person name="Sun H."/>
            <person name="Yadav J.S."/>
            <person name="Pangilinan J."/>
            <person name="Larsson K.H."/>
            <person name="Matsuura K."/>
            <person name="Barry K."/>
            <person name="Labutti K."/>
            <person name="Kuo R."/>
            <person name="Ohm R.A."/>
            <person name="Bhattacharya S.S."/>
            <person name="Shirouzu T."/>
            <person name="Yoshinaga Y."/>
            <person name="Martin F.M."/>
            <person name="Grigoriev I.V."/>
            <person name="Hibbett D.S."/>
        </authorList>
    </citation>
    <scope>NUCLEOTIDE SEQUENCE [LARGE SCALE GENOMIC DNA]</scope>
    <source>
        <strain evidence="2 3">HHB12029</strain>
    </source>
</reference>
<sequence length="212" mass="21609">MRVLAVVLSFTLVAIAAPSFGRHGGGHFFDAKDDGFPSKKDVQTLLGEINTTLSSGNLALDAARQEVVQGLFDAHNAFETLLGDGKAAHDTAQRSLDNLKIAQGGVDNIEKAIETNATVNPADQLNVAKGLFLANATLAALPSTPDIATDVSAAQSALNEAIAGGLAVLEQQGVDLAALETQVLGGVVDPADVAAQAASGSSPSFHQLGFPV</sequence>
<dbReference type="AlphaFoldDB" id="A0A165ENP3"/>
<evidence type="ECO:0000313" key="2">
    <source>
        <dbReference type="EMBL" id="KZV87362.1"/>
    </source>
</evidence>
<evidence type="ECO:0000256" key="1">
    <source>
        <dbReference type="SAM" id="SignalP"/>
    </source>
</evidence>
<evidence type="ECO:0000313" key="3">
    <source>
        <dbReference type="Proteomes" id="UP000077266"/>
    </source>
</evidence>
<keyword evidence="1" id="KW-0732">Signal</keyword>
<protein>
    <recommendedName>
        <fullName evidence="4">Small secreted protein</fullName>
    </recommendedName>
</protein>
<dbReference type="InParanoid" id="A0A165ENP3"/>
<name>A0A165ENP3_EXIGL</name>
<gene>
    <name evidence="2" type="ORF">EXIGLDRAFT_697614</name>
</gene>
<accession>A0A165ENP3</accession>
<dbReference type="EMBL" id="KV426128">
    <property type="protein sequence ID" value="KZV87362.1"/>
    <property type="molecule type" value="Genomic_DNA"/>
</dbReference>
<feature type="chain" id="PRO_5007857321" description="Small secreted protein" evidence="1">
    <location>
        <begin position="17"/>
        <end position="212"/>
    </location>
</feature>
<proteinExistence type="predicted"/>
<evidence type="ECO:0008006" key="4">
    <source>
        <dbReference type="Google" id="ProtNLM"/>
    </source>
</evidence>
<feature type="signal peptide" evidence="1">
    <location>
        <begin position="1"/>
        <end position="16"/>
    </location>
</feature>
<organism evidence="2 3">
    <name type="scientific">Exidia glandulosa HHB12029</name>
    <dbReference type="NCBI Taxonomy" id="1314781"/>
    <lineage>
        <taxon>Eukaryota</taxon>
        <taxon>Fungi</taxon>
        <taxon>Dikarya</taxon>
        <taxon>Basidiomycota</taxon>
        <taxon>Agaricomycotina</taxon>
        <taxon>Agaricomycetes</taxon>
        <taxon>Auriculariales</taxon>
        <taxon>Exidiaceae</taxon>
        <taxon>Exidia</taxon>
    </lineage>
</organism>
<keyword evidence="3" id="KW-1185">Reference proteome</keyword>
<dbReference type="Proteomes" id="UP000077266">
    <property type="component" value="Unassembled WGS sequence"/>
</dbReference>